<protein>
    <submittedName>
        <fullName evidence="2">Las1-like protein</fullName>
    </submittedName>
</protein>
<dbReference type="GO" id="GO:0090730">
    <property type="term" value="C:Las1 complex"/>
    <property type="evidence" value="ECO:0007669"/>
    <property type="project" value="InterPro"/>
</dbReference>
<dbReference type="GO" id="GO:0004519">
    <property type="term" value="F:endonuclease activity"/>
    <property type="evidence" value="ECO:0007669"/>
    <property type="project" value="InterPro"/>
</dbReference>
<reference evidence="2 3" key="1">
    <citation type="journal article" date="2018" name="PLoS ONE">
        <title>The draft genome of Kipferlia bialata reveals reductive genome evolution in fornicate parasites.</title>
        <authorList>
            <person name="Tanifuji G."/>
            <person name="Takabayashi S."/>
            <person name="Kume K."/>
            <person name="Takagi M."/>
            <person name="Nakayama T."/>
            <person name="Kamikawa R."/>
            <person name="Inagaki Y."/>
            <person name="Hashimoto T."/>
        </authorList>
    </citation>
    <scope>NUCLEOTIDE SEQUENCE [LARGE SCALE GENOMIC DNA]</scope>
    <source>
        <strain evidence="2">NY0173</strain>
    </source>
</reference>
<dbReference type="PANTHER" id="PTHR15002">
    <property type="entry name" value="RIBOSOMAL BIOGENESIS PROTEIN LAS1L"/>
    <property type="match status" value="1"/>
</dbReference>
<dbReference type="AlphaFoldDB" id="A0A9K3CRH4"/>
<sequence length="312" mass="33334">MARMDVWARRARLPVSVQVTRDIFTVLLTLGRQEEREREEKAERARSGVSGASVRQTGRDRQRAADRERERNVVTLALVSVVQRGVTLLCDSQQTGVRRVPLGVLASEMGLPLSLVDIRHSLGHGSIPCSSVLHRAALSLLEYVLGTYWTSDAPETGGPSRPGSRPGSRPTSPTATPIRMGKGAPRSGVSREVEAQAPVPLDRQTALAALVAACVQGESCITPYLAAIVEPIHPCEVEALVPLLPVDSSLSLRQALCTIAPHCSPVLLGQTSPDAPSTTSIWTQEAPLEGVELGLMALSGPEVTEEGARNGW</sequence>
<proteinExistence type="predicted"/>
<keyword evidence="3" id="KW-1185">Reference proteome</keyword>
<organism evidence="2 3">
    <name type="scientific">Kipferlia bialata</name>
    <dbReference type="NCBI Taxonomy" id="797122"/>
    <lineage>
        <taxon>Eukaryota</taxon>
        <taxon>Metamonada</taxon>
        <taxon>Carpediemonas-like organisms</taxon>
        <taxon>Kipferlia</taxon>
    </lineage>
</organism>
<dbReference type="GO" id="GO:0000470">
    <property type="term" value="P:maturation of LSU-rRNA"/>
    <property type="evidence" value="ECO:0007669"/>
    <property type="project" value="TreeGrafter"/>
</dbReference>
<dbReference type="EMBL" id="BDIP01000138">
    <property type="protein sequence ID" value="GIQ80284.1"/>
    <property type="molecule type" value="Genomic_DNA"/>
</dbReference>
<feature type="region of interest" description="Disordered" evidence="1">
    <location>
        <begin position="154"/>
        <end position="195"/>
    </location>
</feature>
<feature type="compositionally biased region" description="Basic and acidic residues" evidence="1">
    <location>
        <begin position="35"/>
        <end position="46"/>
    </location>
</feature>
<evidence type="ECO:0000256" key="1">
    <source>
        <dbReference type="SAM" id="MobiDB-lite"/>
    </source>
</evidence>
<dbReference type="Pfam" id="PF04031">
    <property type="entry name" value="Las1"/>
    <property type="match status" value="1"/>
</dbReference>
<feature type="compositionally biased region" description="Basic and acidic residues" evidence="1">
    <location>
        <begin position="57"/>
        <end position="67"/>
    </location>
</feature>
<dbReference type="InterPro" id="IPR007174">
    <property type="entry name" value="Las1"/>
</dbReference>
<dbReference type="GO" id="GO:0030687">
    <property type="term" value="C:preribosome, large subunit precursor"/>
    <property type="evidence" value="ECO:0007669"/>
    <property type="project" value="TreeGrafter"/>
</dbReference>
<gene>
    <name evidence="2" type="ORF">KIPB_001058</name>
</gene>
<dbReference type="GO" id="GO:0000460">
    <property type="term" value="P:maturation of 5.8S rRNA"/>
    <property type="evidence" value="ECO:0007669"/>
    <property type="project" value="TreeGrafter"/>
</dbReference>
<accession>A0A9K3CRH4</accession>
<dbReference type="Proteomes" id="UP000265618">
    <property type="component" value="Unassembled WGS sequence"/>
</dbReference>
<evidence type="ECO:0000313" key="3">
    <source>
        <dbReference type="Proteomes" id="UP000265618"/>
    </source>
</evidence>
<feature type="compositionally biased region" description="Low complexity" evidence="1">
    <location>
        <begin position="156"/>
        <end position="177"/>
    </location>
</feature>
<dbReference type="OrthoDB" id="4839at2759"/>
<feature type="region of interest" description="Disordered" evidence="1">
    <location>
        <begin position="35"/>
        <end position="67"/>
    </location>
</feature>
<dbReference type="PANTHER" id="PTHR15002:SF0">
    <property type="entry name" value="RIBOSOMAL BIOGENESIS PROTEIN LAS1L"/>
    <property type="match status" value="1"/>
</dbReference>
<evidence type="ECO:0000313" key="2">
    <source>
        <dbReference type="EMBL" id="GIQ80284.1"/>
    </source>
</evidence>
<comment type="caution">
    <text evidence="2">The sequence shown here is derived from an EMBL/GenBank/DDBJ whole genome shotgun (WGS) entry which is preliminary data.</text>
</comment>
<name>A0A9K3CRH4_9EUKA</name>